<dbReference type="PANTHER" id="PTHR30158">
    <property type="entry name" value="ACRA/E-RELATED COMPONENT OF DRUG EFFLUX TRANSPORTER"/>
    <property type="match status" value="1"/>
</dbReference>
<name>A0ABR6KS22_9BACT</name>
<keyword evidence="6" id="KW-1185">Reference proteome</keyword>
<evidence type="ECO:0000256" key="1">
    <source>
        <dbReference type="ARBA" id="ARBA00009477"/>
    </source>
</evidence>
<dbReference type="Pfam" id="PF25944">
    <property type="entry name" value="Beta-barrel_RND"/>
    <property type="match status" value="1"/>
</dbReference>
<dbReference type="InterPro" id="IPR058626">
    <property type="entry name" value="MdtA-like_b-barrel"/>
</dbReference>
<organism evidence="5 6">
    <name type="scientific">Parabacteroides faecis</name>
    <dbReference type="NCBI Taxonomy" id="1217282"/>
    <lineage>
        <taxon>Bacteria</taxon>
        <taxon>Pseudomonadati</taxon>
        <taxon>Bacteroidota</taxon>
        <taxon>Bacteroidia</taxon>
        <taxon>Bacteroidales</taxon>
        <taxon>Tannerellaceae</taxon>
        <taxon>Parabacteroides</taxon>
    </lineage>
</organism>
<dbReference type="Proteomes" id="UP000533637">
    <property type="component" value="Unassembled WGS sequence"/>
</dbReference>
<evidence type="ECO:0000313" key="5">
    <source>
        <dbReference type="EMBL" id="MBB4623697.1"/>
    </source>
</evidence>
<reference evidence="5 6" key="1">
    <citation type="submission" date="2020-08" db="EMBL/GenBank/DDBJ databases">
        <title>Genomic Encyclopedia of Type Strains, Phase IV (KMG-IV): sequencing the most valuable type-strain genomes for metagenomic binning, comparative biology and taxonomic classification.</title>
        <authorList>
            <person name="Goeker M."/>
        </authorList>
    </citation>
    <scope>NUCLEOTIDE SEQUENCE [LARGE SCALE GENOMIC DNA]</scope>
    <source>
        <strain evidence="5 6">DSM 102983</strain>
    </source>
</reference>
<dbReference type="Gene3D" id="2.40.420.20">
    <property type="match status" value="1"/>
</dbReference>
<comment type="similarity">
    <text evidence="1">Belongs to the membrane fusion protein (MFP) (TC 8.A.1) family.</text>
</comment>
<evidence type="ECO:0000313" key="6">
    <source>
        <dbReference type="Proteomes" id="UP000533637"/>
    </source>
</evidence>
<comment type="caution">
    <text evidence="5">The sequence shown here is derived from an EMBL/GenBank/DDBJ whole genome shotgun (WGS) entry which is preliminary data.</text>
</comment>
<dbReference type="Pfam" id="PF25917">
    <property type="entry name" value="BSH_RND"/>
    <property type="match status" value="1"/>
</dbReference>
<dbReference type="Gene3D" id="2.40.50.100">
    <property type="match status" value="1"/>
</dbReference>
<dbReference type="Gene3D" id="2.40.30.170">
    <property type="match status" value="1"/>
</dbReference>
<dbReference type="EMBL" id="JACHOC010000007">
    <property type="protein sequence ID" value="MBB4623697.1"/>
    <property type="molecule type" value="Genomic_DNA"/>
</dbReference>
<feature type="domain" description="Multidrug resistance protein MdtA-like beta-barrel" evidence="4">
    <location>
        <begin position="204"/>
        <end position="287"/>
    </location>
</feature>
<dbReference type="Gene3D" id="1.10.287.470">
    <property type="entry name" value="Helix hairpin bin"/>
    <property type="match status" value="1"/>
</dbReference>
<dbReference type="PANTHER" id="PTHR30158:SF23">
    <property type="entry name" value="MULTIDRUG RESISTANCE PROTEIN MEXA"/>
    <property type="match status" value="1"/>
</dbReference>
<proteinExistence type="inferred from homology"/>
<feature type="domain" description="Multidrug resistance protein MdtA-like barrel-sandwich hybrid" evidence="3">
    <location>
        <begin position="57"/>
        <end position="197"/>
    </location>
</feature>
<evidence type="ECO:0000259" key="3">
    <source>
        <dbReference type="Pfam" id="PF25917"/>
    </source>
</evidence>
<evidence type="ECO:0000256" key="2">
    <source>
        <dbReference type="SAM" id="Coils"/>
    </source>
</evidence>
<sequence>MKARSVITIGLGLLLFVACKQQEQQQVEGENYPLLTLKPENRQLSVKYSAVIEGKQDVEVRPQVSGTITQVCVEEGAHVQKGQVLFVIDQVPYEAALQKAEAAVATAEANEATAKQTLEGKQLLYEDRVISDFELRTAQNSYKSAKAALLQAQAEKRDAENNLSYTLVKSPVDGFAGMTSYRIGALVSASMTDPLIRVSDNSDMYVYFSLTEKQVLSLTAQYGSLDKALESFPEVSLELNDGTVYEQKGKVDVISGIIDKTTGTVSMRAVFGNEGKRLMSGGSANVIVPYDREECIVIPQGGTYEIQNRIFAYKVVDGKAVSTPIRVFEVNDGKEYIVEDGLKAGDVIVSEGAGLLKDGTVVSGTKTEEN</sequence>
<dbReference type="NCBIfam" id="TIGR01730">
    <property type="entry name" value="RND_mfp"/>
    <property type="match status" value="1"/>
</dbReference>
<gene>
    <name evidence="5" type="ORF">GGQ57_003613</name>
</gene>
<dbReference type="SUPFAM" id="SSF111369">
    <property type="entry name" value="HlyD-like secretion proteins"/>
    <property type="match status" value="1"/>
</dbReference>
<dbReference type="InterPro" id="IPR058625">
    <property type="entry name" value="MdtA-like_BSH"/>
</dbReference>
<protein>
    <submittedName>
        <fullName evidence="5">Membrane fusion protein (Multidrug efflux system)</fullName>
    </submittedName>
</protein>
<dbReference type="PROSITE" id="PS51257">
    <property type="entry name" value="PROKAR_LIPOPROTEIN"/>
    <property type="match status" value="1"/>
</dbReference>
<keyword evidence="2" id="KW-0175">Coiled coil</keyword>
<feature type="coiled-coil region" evidence="2">
    <location>
        <begin position="97"/>
        <end position="162"/>
    </location>
</feature>
<accession>A0ABR6KS22</accession>
<dbReference type="InterPro" id="IPR006143">
    <property type="entry name" value="RND_pump_MFP"/>
</dbReference>
<dbReference type="RefSeq" id="WP_122373247.1">
    <property type="nucleotide sequence ID" value="NZ_BMPB01000008.1"/>
</dbReference>
<evidence type="ECO:0000259" key="4">
    <source>
        <dbReference type="Pfam" id="PF25944"/>
    </source>
</evidence>